<evidence type="ECO:0000313" key="5">
    <source>
        <dbReference type="Proteomes" id="UP000054558"/>
    </source>
</evidence>
<feature type="domain" description="GST N-terminal" evidence="2">
    <location>
        <begin position="28"/>
        <end position="112"/>
    </location>
</feature>
<dbReference type="OrthoDB" id="422574at2759"/>
<accession>A0A1Y1HNU7</accession>
<dbReference type="Pfam" id="PF13417">
    <property type="entry name" value="GST_N_3"/>
    <property type="match status" value="1"/>
</dbReference>
<proteinExistence type="inferred from homology"/>
<evidence type="ECO:0000259" key="2">
    <source>
        <dbReference type="PROSITE" id="PS50404"/>
    </source>
</evidence>
<dbReference type="EMBL" id="DF236959">
    <property type="protein sequence ID" value="GAQ78286.1"/>
    <property type="molecule type" value="Genomic_DNA"/>
</dbReference>
<dbReference type="InterPro" id="IPR004045">
    <property type="entry name" value="Glutathione_S-Trfase_N"/>
</dbReference>
<dbReference type="SUPFAM" id="SSF52833">
    <property type="entry name" value="Thioredoxin-like"/>
    <property type="match status" value="1"/>
</dbReference>
<dbReference type="STRING" id="105231.A0A1Y1HNU7"/>
<evidence type="ECO:0000259" key="3">
    <source>
        <dbReference type="PROSITE" id="PS50405"/>
    </source>
</evidence>
<dbReference type="Gene3D" id="1.20.1050.10">
    <property type="match status" value="1"/>
</dbReference>
<reference evidence="4 5" key="1">
    <citation type="journal article" date="2014" name="Nat. Commun.">
        <title>Klebsormidium flaccidum genome reveals primary factors for plant terrestrial adaptation.</title>
        <authorList>
            <person name="Hori K."/>
            <person name="Maruyama F."/>
            <person name="Fujisawa T."/>
            <person name="Togashi T."/>
            <person name="Yamamoto N."/>
            <person name="Seo M."/>
            <person name="Sato S."/>
            <person name="Yamada T."/>
            <person name="Mori H."/>
            <person name="Tajima N."/>
            <person name="Moriyama T."/>
            <person name="Ikeuchi M."/>
            <person name="Watanabe M."/>
            <person name="Wada H."/>
            <person name="Kobayashi K."/>
            <person name="Saito M."/>
            <person name="Masuda T."/>
            <person name="Sasaki-Sekimoto Y."/>
            <person name="Mashiguchi K."/>
            <person name="Awai K."/>
            <person name="Shimojima M."/>
            <person name="Masuda S."/>
            <person name="Iwai M."/>
            <person name="Nobusawa T."/>
            <person name="Narise T."/>
            <person name="Kondo S."/>
            <person name="Saito H."/>
            <person name="Sato R."/>
            <person name="Murakawa M."/>
            <person name="Ihara Y."/>
            <person name="Oshima-Yamada Y."/>
            <person name="Ohtaka K."/>
            <person name="Satoh M."/>
            <person name="Sonobe K."/>
            <person name="Ishii M."/>
            <person name="Ohtani R."/>
            <person name="Kanamori-Sato M."/>
            <person name="Honoki R."/>
            <person name="Miyazaki D."/>
            <person name="Mochizuki H."/>
            <person name="Umetsu J."/>
            <person name="Higashi K."/>
            <person name="Shibata D."/>
            <person name="Kamiya Y."/>
            <person name="Sato N."/>
            <person name="Nakamura Y."/>
            <person name="Tabata S."/>
            <person name="Ida S."/>
            <person name="Kurokawa K."/>
            <person name="Ohta H."/>
        </authorList>
    </citation>
    <scope>NUCLEOTIDE SEQUENCE [LARGE SCALE GENOMIC DNA]</scope>
    <source>
        <strain evidence="4 5">NIES-2285</strain>
    </source>
</reference>
<dbReference type="InterPro" id="IPR036282">
    <property type="entry name" value="Glutathione-S-Trfase_C_sf"/>
</dbReference>
<dbReference type="InterPro" id="IPR010987">
    <property type="entry name" value="Glutathione-S-Trfase_C-like"/>
</dbReference>
<dbReference type="InterPro" id="IPR036249">
    <property type="entry name" value="Thioredoxin-like_sf"/>
</dbReference>
<dbReference type="Gene3D" id="3.40.30.10">
    <property type="entry name" value="Glutaredoxin"/>
    <property type="match status" value="1"/>
</dbReference>
<protein>
    <recommendedName>
        <fullName evidence="6">Glutathione S-transferase</fullName>
    </recommendedName>
</protein>
<comment type="similarity">
    <text evidence="1">Belongs to the GST superfamily.</text>
</comment>
<keyword evidence="5" id="KW-1185">Reference proteome</keyword>
<sequence length="295" mass="33410">MTSCPLRPERIENLSPDELSECKREAKMGLQLHAHYLSASSRTVLTFLAANPEIKVDVVEKDFTKGELRTKEYREINPMGRLPFLIDGPEHFRLWGALPICLYLEEKFGPAELSAPLIPVALKPKAKVHEWSNWFYHTIGPKVGAYVDRVFIKPTVNGEPKPEDKELEELARGVNEAIAELEACFPDGQKWLVPAVPGVDQEVGSLADVRCAQKLVMLRPTPYDIEGAEFQELVISLRPTPYDIEGAEFQEKYPKVFRWLERIQADPAFQRANEKWTAFLEPLGFLDPARKKAGA</sequence>
<name>A0A1Y1HNU7_KLENI</name>
<dbReference type="Proteomes" id="UP000054558">
    <property type="component" value="Unassembled WGS sequence"/>
</dbReference>
<dbReference type="PROSITE" id="PS50404">
    <property type="entry name" value="GST_NTER"/>
    <property type="match status" value="1"/>
</dbReference>
<feature type="domain" description="GST C-terminal" evidence="3">
    <location>
        <begin position="121"/>
        <end position="295"/>
    </location>
</feature>
<dbReference type="SUPFAM" id="SSF47616">
    <property type="entry name" value="GST C-terminal domain-like"/>
    <property type="match status" value="1"/>
</dbReference>
<dbReference type="AlphaFoldDB" id="A0A1Y1HNU7"/>
<dbReference type="PANTHER" id="PTHR44051">
    <property type="entry name" value="GLUTATHIONE S-TRANSFERASE-RELATED"/>
    <property type="match status" value="1"/>
</dbReference>
<evidence type="ECO:0008006" key="6">
    <source>
        <dbReference type="Google" id="ProtNLM"/>
    </source>
</evidence>
<evidence type="ECO:0000256" key="1">
    <source>
        <dbReference type="ARBA" id="ARBA00007409"/>
    </source>
</evidence>
<dbReference type="PROSITE" id="PS50405">
    <property type="entry name" value="GST_CTER"/>
    <property type="match status" value="1"/>
</dbReference>
<organism evidence="4 5">
    <name type="scientific">Klebsormidium nitens</name>
    <name type="common">Green alga</name>
    <name type="synonym">Ulothrix nitens</name>
    <dbReference type="NCBI Taxonomy" id="105231"/>
    <lineage>
        <taxon>Eukaryota</taxon>
        <taxon>Viridiplantae</taxon>
        <taxon>Streptophyta</taxon>
        <taxon>Klebsormidiophyceae</taxon>
        <taxon>Klebsormidiales</taxon>
        <taxon>Klebsormidiaceae</taxon>
        <taxon>Klebsormidium</taxon>
    </lineage>
</organism>
<dbReference type="PANTHER" id="PTHR44051:SF8">
    <property type="entry name" value="GLUTATHIONE S-TRANSFERASE GSTA"/>
    <property type="match status" value="1"/>
</dbReference>
<gene>
    <name evidence="4" type="ORF">KFL_000100510</name>
</gene>
<evidence type="ECO:0000313" key="4">
    <source>
        <dbReference type="EMBL" id="GAQ78286.1"/>
    </source>
</evidence>